<dbReference type="PANTHER" id="PTHR37423">
    <property type="entry name" value="SOLUBLE LYTIC MUREIN TRANSGLYCOSYLASE-RELATED"/>
    <property type="match status" value="1"/>
</dbReference>
<evidence type="ECO:0000256" key="2">
    <source>
        <dbReference type="ARBA" id="ARBA00009387"/>
    </source>
</evidence>
<dbReference type="PANTHER" id="PTHR37423:SF2">
    <property type="entry name" value="MEMBRANE-BOUND LYTIC MUREIN TRANSGLYCOSYLASE C"/>
    <property type="match status" value="1"/>
</dbReference>
<evidence type="ECO:0000259" key="3">
    <source>
        <dbReference type="Pfam" id="PF01464"/>
    </source>
</evidence>
<dbReference type="Gene3D" id="1.10.530.10">
    <property type="match status" value="1"/>
</dbReference>
<gene>
    <name evidence="4" type="ORF">LV82_01326</name>
</gene>
<dbReference type="OrthoDB" id="9815002at2"/>
<organism evidence="4 5">
    <name type="scientific">Albidovulum inexpectatum</name>
    <dbReference type="NCBI Taxonomy" id="196587"/>
    <lineage>
        <taxon>Bacteria</taxon>
        <taxon>Pseudomonadati</taxon>
        <taxon>Pseudomonadota</taxon>
        <taxon>Alphaproteobacteria</taxon>
        <taxon>Rhodobacterales</taxon>
        <taxon>Paracoccaceae</taxon>
        <taxon>Albidovulum</taxon>
    </lineage>
</organism>
<feature type="domain" description="Transglycosylase SLT" evidence="3">
    <location>
        <begin position="89"/>
        <end position="190"/>
    </location>
</feature>
<dbReference type="InterPro" id="IPR023346">
    <property type="entry name" value="Lysozyme-like_dom_sf"/>
</dbReference>
<comment type="caution">
    <text evidence="4">The sequence shown here is derived from an EMBL/GenBank/DDBJ whole genome shotgun (WGS) entry which is preliminary data.</text>
</comment>
<evidence type="ECO:0000256" key="1">
    <source>
        <dbReference type="ARBA" id="ARBA00007734"/>
    </source>
</evidence>
<sequence>MRKVLLAAPIMALALIAGPVPVKGEGLSLSRATTGSRLAMFRKQVAVLDSRAAVQYDNSVRLTPKAKVVTQVAIPSYSGAYRGLYLEPARAAARRHGVPEDLFLRLIQQESGWNPRAISPKGARGLAQLMPATARLLGVDINDPNQNLDGGARYLRMMYDRFGNWRLALAAYNAGPEAVERHDGIPPYRETRNYVRAILGS</sequence>
<accession>A0A2S5JIM5</accession>
<dbReference type="AlphaFoldDB" id="A0A2S5JIM5"/>
<name>A0A2S5JIM5_9RHOB</name>
<evidence type="ECO:0000313" key="4">
    <source>
        <dbReference type="EMBL" id="PPB81280.1"/>
    </source>
</evidence>
<comment type="similarity">
    <text evidence="2">Belongs to the virb1 family.</text>
</comment>
<evidence type="ECO:0000313" key="5">
    <source>
        <dbReference type="Proteomes" id="UP000239736"/>
    </source>
</evidence>
<reference evidence="4 5" key="1">
    <citation type="submission" date="2018-01" db="EMBL/GenBank/DDBJ databases">
        <title>Genomic Encyclopedia of Archaeal and Bacterial Type Strains, Phase II (KMG-II): from individual species to whole genera.</title>
        <authorList>
            <person name="Goeker M."/>
        </authorList>
    </citation>
    <scope>NUCLEOTIDE SEQUENCE [LARGE SCALE GENOMIC DNA]</scope>
    <source>
        <strain evidence="4 5">DSM 12048</strain>
    </source>
</reference>
<dbReference type="InterPro" id="IPR008258">
    <property type="entry name" value="Transglycosylase_SLT_dom_1"/>
</dbReference>
<dbReference type="Proteomes" id="UP000239736">
    <property type="component" value="Unassembled WGS sequence"/>
</dbReference>
<keyword evidence="5" id="KW-1185">Reference proteome</keyword>
<dbReference type="EMBL" id="PRDS01000003">
    <property type="protein sequence ID" value="PPB81280.1"/>
    <property type="molecule type" value="Genomic_DNA"/>
</dbReference>
<dbReference type="RefSeq" id="WP_104070130.1">
    <property type="nucleotide sequence ID" value="NZ_PRDS01000003.1"/>
</dbReference>
<dbReference type="Pfam" id="PF01464">
    <property type="entry name" value="SLT"/>
    <property type="match status" value="1"/>
</dbReference>
<dbReference type="CDD" id="cd00254">
    <property type="entry name" value="LT-like"/>
    <property type="match status" value="1"/>
</dbReference>
<protein>
    <submittedName>
        <fullName evidence="4">Transglycosylase-like protein with SLT domain</fullName>
    </submittedName>
</protein>
<dbReference type="SUPFAM" id="SSF53955">
    <property type="entry name" value="Lysozyme-like"/>
    <property type="match status" value="1"/>
</dbReference>
<comment type="similarity">
    <text evidence="1">Belongs to the transglycosylase Slt family.</text>
</comment>
<proteinExistence type="inferred from homology"/>